<keyword evidence="3 5" id="KW-1133">Transmembrane helix</keyword>
<evidence type="ECO:0000256" key="1">
    <source>
        <dbReference type="ARBA" id="ARBA00004370"/>
    </source>
</evidence>
<dbReference type="EMBL" id="MN739859">
    <property type="protein sequence ID" value="QHT74878.1"/>
    <property type="molecule type" value="Genomic_DNA"/>
</dbReference>
<dbReference type="Pfam" id="PF04116">
    <property type="entry name" value="FA_hydroxylase"/>
    <property type="match status" value="1"/>
</dbReference>
<keyword evidence="4 5" id="KW-0472">Membrane</keyword>
<name>A0A6C0H2W7_9ZZZZ</name>
<evidence type="ECO:0000256" key="2">
    <source>
        <dbReference type="ARBA" id="ARBA00022692"/>
    </source>
</evidence>
<dbReference type="PANTHER" id="PTHR11863">
    <property type="entry name" value="STEROL DESATURASE"/>
    <property type="match status" value="1"/>
</dbReference>
<dbReference type="GO" id="GO:0016020">
    <property type="term" value="C:membrane"/>
    <property type="evidence" value="ECO:0007669"/>
    <property type="project" value="UniProtKB-SubCell"/>
</dbReference>
<feature type="transmembrane region" description="Helical" evidence="5">
    <location>
        <begin position="142"/>
        <end position="160"/>
    </location>
</feature>
<evidence type="ECO:0000259" key="6">
    <source>
        <dbReference type="Pfam" id="PF04116"/>
    </source>
</evidence>
<comment type="subcellular location">
    <subcellularLocation>
        <location evidence="1">Membrane</location>
    </subcellularLocation>
</comment>
<feature type="transmembrane region" description="Helical" evidence="5">
    <location>
        <begin position="6"/>
        <end position="29"/>
    </location>
</feature>
<evidence type="ECO:0000256" key="4">
    <source>
        <dbReference type="ARBA" id="ARBA00023136"/>
    </source>
</evidence>
<feature type="transmembrane region" description="Helical" evidence="5">
    <location>
        <begin position="50"/>
        <end position="68"/>
    </location>
</feature>
<sequence length="221" mass="26316">MLQYIFGFIGMVLTPFIDFTLYSVSSFLVNPDDFKISTQKRALGDWHGNIINYLLTWYLIYYRFTWGIPNLLDGLLSFLYFLIVDTTFYFLHRGCHLFLYHQIHQKHHLCKPIGSHCARHSHWIDATLENVSFFTPFFIFNYNAYCAFICLILNSIWASYIHTYPKKIQRAGFMNSSYLHWIHHQFGDTLSYNYSLYFTILDRLFGTLNEKSKYPIVISED</sequence>
<reference evidence="7" key="1">
    <citation type="journal article" date="2020" name="Nature">
        <title>Giant virus diversity and host interactions through global metagenomics.</title>
        <authorList>
            <person name="Schulz F."/>
            <person name="Roux S."/>
            <person name="Paez-Espino D."/>
            <person name="Jungbluth S."/>
            <person name="Walsh D.A."/>
            <person name="Denef V.J."/>
            <person name="McMahon K.D."/>
            <person name="Konstantinidis K.T."/>
            <person name="Eloe-Fadrosh E.A."/>
            <person name="Kyrpides N.C."/>
            <person name="Woyke T."/>
        </authorList>
    </citation>
    <scope>NUCLEOTIDE SEQUENCE</scope>
    <source>
        <strain evidence="7">GVMAG-M-3300023179-62</strain>
    </source>
</reference>
<dbReference type="InterPro" id="IPR050307">
    <property type="entry name" value="Sterol_Desaturase_Related"/>
</dbReference>
<evidence type="ECO:0000313" key="7">
    <source>
        <dbReference type="EMBL" id="QHT74878.1"/>
    </source>
</evidence>
<evidence type="ECO:0000256" key="3">
    <source>
        <dbReference type="ARBA" id="ARBA00022989"/>
    </source>
</evidence>
<feature type="domain" description="Fatty acid hydroxylase" evidence="6">
    <location>
        <begin position="78"/>
        <end position="207"/>
    </location>
</feature>
<evidence type="ECO:0000256" key="5">
    <source>
        <dbReference type="SAM" id="Phobius"/>
    </source>
</evidence>
<dbReference type="InterPro" id="IPR006694">
    <property type="entry name" value="Fatty_acid_hydroxylase"/>
</dbReference>
<dbReference type="GO" id="GO:0008610">
    <property type="term" value="P:lipid biosynthetic process"/>
    <property type="evidence" value="ECO:0007669"/>
    <property type="project" value="InterPro"/>
</dbReference>
<protein>
    <recommendedName>
        <fullName evidence="6">Fatty acid hydroxylase domain-containing protein</fullName>
    </recommendedName>
</protein>
<accession>A0A6C0H2W7</accession>
<feature type="transmembrane region" description="Helical" evidence="5">
    <location>
        <begin position="74"/>
        <end position="91"/>
    </location>
</feature>
<dbReference type="GO" id="GO:0016491">
    <property type="term" value="F:oxidoreductase activity"/>
    <property type="evidence" value="ECO:0007669"/>
    <property type="project" value="InterPro"/>
</dbReference>
<dbReference type="GO" id="GO:0005506">
    <property type="term" value="F:iron ion binding"/>
    <property type="evidence" value="ECO:0007669"/>
    <property type="project" value="InterPro"/>
</dbReference>
<organism evidence="7">
    <name type="scientific">viral metagenome</name>
    <dbReference type="NCBI Taxonomy" id="1070528"/>
    <lineage>
        <taxon>unclassified sequences</taxon>
        <taxon>metagenomes</taxon>
        <taxon>organismal metagenomes</taxon>
    </lineage>
</organism>
<keyword evidence="2 5" id="KW-0812">Transmembrane</keyword>
<dbReference type="AlphaFoldDB" id="A0A6C0H2W7"/>
<proteinExistence type="predicted"/>